<dbReference type="Pfam" id="PF03101">
    <property type="entry name" value="FAR1"/>
    <property type="match status" value="1"/>
</dbReference>
<name>A0A179GJA7_PURLI</name>
<reference evidence="3 4" key="1">
    <citation type="submission" date="2016-02" db="EMBL/GenBank/DDBJ databases">
        <title>Biosynthesis of antibiotic leucinostatins and their inhibition on Phytophthora in bio-control Purpureocillium lilacinum.</title>
        <authorList>
            <person name="Wang G."/>
            <person name="Liu Z."/>
            <person name="Lin R."/>
            <person name="Li E."/>
            <person name="Mao Z."/>
            <person name="Ling J."/>
            <person name="Yin W."/>
            <person name="Xie B."/>
        </authorList>
    </citation>
    <scope>NUCLEOTIDE SEQUENCE [LARGE SCALE GENOMIC DNA]</scope>
    <source>
        <strain evidence="3">PLFJ-1</strain>
    </source>
</reference>
<dbReference type="AlphaFoldDB" id="A0A179GJA7"/>
<feature type="compositionally biased region" description="Low complexity" evidence="1">
    <location>
        <begin position="351"/>
        <end position="391"/>
    </location>
</feature>
<feature type="region of interest" description="Disordered" evidence="1">
    <location>
        <begin position="104"/>
        <end position="142"/>
    </location>
</feature>
<dbReference type="PANTHER" id="PTHR31569:SF4">
    <property type="entry name" value="SWIM-TYPE DOMAIN-CONTAINING PROTEIN"/>
    <property type="match status" value="1"/>
</dbReference>
<dbReference type="GeneID" id="28892421"/>
<feature type="compositionally biased region" description="Polar residues" evidence="1">
    <location>
        <begin position="278"/>
        <end position="289"/>
    </location>
</feature>
<dbReference type="InterPro" id="IPR052579">
    <property type="entry name" value="Zinc_finger_SWIM"/>
</dbReference>
<feature type="compositionally biased region" description="Pro residues" evidence="1">
    <location>
        <begin position="295"/>
        <end position="304"/>
    </location>
</feature>
<dbReference type="InterPro" id="IPR004330">
    <property type="entry name" value="FAR1_DNA_bnd_dom"/>
</dbReference>
<proteinExistence type="predicted"/>
<gene>
    <name evidence="3" type="ORF">VFPFJ_10304</name>
</gene>
<feature type="compositionally biased region" description="Basic and acidic residues" evidence="1">
    <location>
        <begin position="205"/>
        <end position="244"/>
    </location>
</feature>
<feature type="compositionally biased region" description="Acidic residues" evidence="1">
    <location>
        <begin position="122"/>
        <end position="133"/>
    </location>
</feature>
<comment type="caution">
    <text evidence="3">The sequence shown here is derived from an EMBL/GenBank/DDBJ whole genome shotgun (WGS) entry which is preliminary data.</text>
</comment>
<evidence type="ECO:0000313" key="3">
    <source>
        <dbReference type="EMBL" id="OAQ77937.1"/>
    </source>
</evidence>
<dbReference type="KEGG" id="plj:28892421"/>
<dbReference type="Proteomes" id="UP000078340">
    <property type="component" value="Unassembled WGS sequence"/>
</dbReference>
<dbReference type="EMBL" id="LSBI01000012">
    <property type="protein sequence ID" value="OAQ77937.1"/>
    <property type="molecule type" value="Genomic_DNA"/>
</dbReference>
<dbReference type="PANTHER" id="PTHR31569">
    <property type="entry name" value="SWIM-TYPE DOMAIN-CONTAINING PROTEIN"/>
    <property type="match status" value="1"/>
</dbReference>
<evidence type="ECO:0000256" key="1">
    <source>
        <dbReference type="SAM" id="MobiDB-lite"/>
    </source>
</evidence>
<sequence length="391" mass="43289">MFGILAAVTVPNAGVYATLDDLLGDLTNRTQKDGYKIVKLRSHRSRPGEPVMRVDLCCERGGQPYKCAATKHKTSTKKTDCPWKAKAVDRKTVGGWVLTVICDQHNHEPGTPEPPTPSQGSEAEDNDAEEDTPAEGPQPDPETAAALQVAGVSDSLLRLSGDTFHKFKNDYRKMSQPDRIGMLAQLQLRIAAIYALQNEDLQRQKRQEAQDRRHQEIEESRRRTEAQNEESMRRIASQNEERTSRQRNPPPSAQAGAQLMFHNANARQTRMLQRRSRGQQQPQNNSRQYAQIAPTPAPPQPQFEPIPSETDAAPATTVTPVPYPLNVRYRVYPGPPKRIRGGRQSQGGMAGQRAQQTAQQTAQQSGHPNASGPQQTPQQSSQSTPSIESSS</sequence>
<organism evidence="3 4">
    <name type="scientific">Purpureocillium lilacinum</name>
    <name type="common">Paecilomyces lilacinus</name>
    <dbReference type="NCBI Taxonomy" id="33203"/>
    <lineage>
        <taxon>Eukaryota</taxon>
        <taxon>Fungi</taxon>
        <taxon>Dikarya</taxon>
        <taxon>Ascomycota</taxon>
        <taxon>Pezizomycotina</taxon>
        <taxon>Sordariomycetes</taxon>
        <taxon>Hypocreomycetidae</taxon>
        <taxon>Hypocreales</taxon>
        <taxon>Ophiocordycipitaceae</taxon>
        <taxon>Purpureocillium</taxon>
    </lineage>
</organism>
<feature type="region of interest" description="Disordered" evidence="1">
    <location>
        <begin position="269"/>
        <end position="391"/>
    </location>
</feature>
<feature type="compositionally biased region" description="Low complexity" evidence="1">
    <location>
        <begin position="305"/>
        <end position="320"/>
    </location>
</feature>
<feature type="region of interest" description="Disordered" evidence="1">
    <location>
        <begin position="205"/>
        <end position="255"/>
    </location>
</feature>
<accession>A0A179GJA7</accession>
<feature type="domain" description="FAR1" evidence="2">
    <location>
        <begin position="32"/>
        <end position="108"/>
    </location>
</feature>
<evidence type="ECO:0000313" key="4">
    <source>
        <dbReference type="Proteomes" id="UP000078340"/>
    </source>
</evidence>
<evidence type="ECO:0000259" key="2">
    <source>
        <dbReference type="Pfam" id="PF03101"/>
    </source>
</evidence>
<protein>
    <submittedName>
        <fullName evidence="3">Transcription factor, FAR1-related protein</fullName>
    </submittedName>
</protein>